<dbReference type="GO" id="GO:0005840">
    <property type="term" value="C:ribosome"/>
    <property type="evidence" value="ECO:0007669"/>
    <property type="project" value="UniProtKB-KW"/>
</dbReference>
<dbReference type="InterPro" id="IPR036935">
    <property type="entry name" value="Ribosomal_bL9_N_sf"/>
</dbReference>
<dbReference type="RefSeq" id="WP_396946355.1">
    <property type="nucleotide sequence ID" value="NZ_JBIRXV010000007.1"/>
</dbReference>
<evidence type="ECO:0000313" key="9">
    <source>
        <dbReference type="EMBL" id="MFI2324113.1"/>
    </source>
</evidence>
<dbReference type="InterPro" id="IPR009027">
    <property type="entry name" value="Ribosomal_bL9/RNase_H1_N"/>
</dbReference>
<name>A0ABW7WQY0_9NOCA</name>
<comment type="function">
    <text evidence="7">Binds to the 23S rRNA.</text>
</comment>
<evidence type="ECO:0000256" key="4">
    <source>
        <dbReference type="ARBA" id="ARBA00022980"/>
    </source>
</evidence>
<dbReference type="EMBL" id="JBIRXV010000007">
    <property type="protein sequence ID" value="MFI2324113.1"/>
    <property type="molecule type" value="Genomic_DNA"/>
</dbReference>
<reference evidence="9 10" key="1">
    <citation type="submission" date="2024-10" db="EMBL/GenBank/DDBJ databases">
        <title>The Natural Products Discovery Center: Release of the First 8490 Sequenced Strains for Exploring Actinobacteria Biosynthetic Diversity.</title>
        <authorList>
            <person name="Kalkreuter E."/>
            <person name="Kautsar S.A."/>
            <person name="Yang D."/>
            <person name="Bader C.D."/>
            <person name="Teijaro C.N."/>
            <person name="Fluegel L."/>
            <person name="Davis C.M."/>
            <person name="Simpson J.R."/>
            <person name="Lauterbach L."/>
            <person name="Steele A.D."/>
            <person name="Gui C."/>
            <person name="Meng S."/>
            <person name="Li G."/>
            <person name="Viehrig K."/>
            <person name="Ye F."/>
            <person name="Su P."/>
            <person name="Kiefer A.F."/>
            <person name="Nichols A."/>
            <person name="Cepeda A.J."/>
            <person name="Yan W."/>
            <person name="Fan B."/>
            <person name="Jiang Y."/>
            <person name="Adhikari A."/>
            <person name="Zheng C.-J."/>
            <person name="Schuster L."/>
            <person name="Cowan T.M."/>
            <person name="Smanski M.J."/>
            <person name="Chevrette M.G."/>
            <person name="De Carvalho L.P.S."/>
            <person name="Shen B."/>
        </authorList>
    </citation>
    <scope>NUCLEOTIDE SEQUENCE [LARGE SCALE GENOMIC DNA]</scope>
    <source>
        <strain evidence="9 10">NPDC019626</strain>
    </source>
</reference>
<dbReference type="Proteomes" id="UP001611450">
    <property type="component" value="Unassembled WGS sequence"/>
</dbReference>
<keyword evidence="4 7" id="KW-0689">Ribosomal protein</keyword>
<organism evidence="9 10">
    <name type="scientific">Nocardia beijingensis</name>
    <dbReference type="NCBI Taxonomy" id="95162"/>
    <lineage>
        <taxon>Bacteria</taxon>
        <taxon>Bacillati</taxon>
        <taxon>Actinomycetota</taxon>
        <taxon>Actinomycetes</taxon>
        <taxon>Mycobacteriales</taxon>
        <taxon>Nocardiaceae</taxon>
        <taxon>Nocardia</taxon>
    </lineage>
</organism>
<dbReference type="Pfam" id="PF01281">
    <property type="entry name" value="Ribosomal_L9_N"/>
    <property type="match status" value="1"/>
</dbReference>
<evidence type="ECO:0000256" key="6">
    <source>
        <dbReference type="ARBA" id="ARBA00035292"/>
    </source>
</evidence>
<comment type="caution">
    <text evidence="9">The sequence shown here is derived from an EMBL/GenBank/DDBJ whole genome shotgun (WGS) entry which is preliminary data.</text>
</comment>
<dbReference type="Gene3D" id="3.40.5.10">
    <property type="entry name" value="Ribosomal protein L9, N-terminal domain"/>
    <property type="match status" value="1"/>
</dbReference>
<keyword evidence="3 7" id="KW-0694">RNA-binding</keyword>
<keyword evidence="5 7" id="KW-0687">Ribonucleoprotein</keyword>
<evidence type="ECO:0000256" key="1">
    <source>
        <dbReference type="ARBA" id="ARBA00010605"/>
    </source>
</evidence>
<keyword evidence="2 7" id="KW-0699">rRNA-binding</keyword>
<evidence type="ECO:0000256" key="7">
    <source>
        <dbReference type="HAMAP-Rule" id="MF_00503"/>
    </source>
</evidence>
<accession>A0ABW7WQY0</accession>
<protein>
    <recommendedName>
        <fullName evidence="6 7">Large ribosomal subunit protein bL9</fullName>
    </recommendedName>
</protein>
<dbReference type="InterPro" id="IPR020069">
    <property type="entry name" value="Ribosomal_bL9_C"/>
</dbReference>
<dbReference type="Gene3D" id="3.10.430.100">
    <property type="entry name" value="Ribosomal protein L9, C-terminal domain"/>
    <property type="match status" value="1"/>
</dbReference>
<dbReference type="InterPro" id="IPR036791">
    <property type="entry name" value="Ribosomal_bL9_C_sf"/>
</dbReference>
<evidence type="ECO:0000256" key="2">
    <source>
        <dbReference type="ARBA" id="ARBA00022730"/>
    </source>
</evidence>
<dbReference type="Pfam" id="PF03948">
    <property type="entry name" value="Ribosomal_L9_C"/>
    <property type="match status" value="1"/>
</dbReference>
<dbReference type="NCBIfam" id="TIGR00158">
    <property type="entry name" value="L9"/>
    <property type="match status" value="1"/>
</dbReference>
<dbReference type="PANTHER" id="PTHR21368">
    <property type="entry name" value="50S RIBOSOMAL PROTEIN L9"/>
    <property type="match status" value="1"/>
</dbReference>
<evidence type="ECO:0000259" key="8">
    <source>
        <dbReference type="PROSITE" id="PS00651"/>
    </source>
</evidence>
<dbReference type="SUPFAM" id="SSF55653">
    <property type="entry name" value="Ribosomal protein L9 C-domain"/>
    <property type="match status" value="1"/>
</dbReference>
<evidence type="ECO:0000313" key="10">
    <source>
        <dbReference type="Proteomes" id="UP001611450"/>
    </source>
</evidence>
<feature type="domain" description="Ribosomal protein L9" evidence="8">
    <location>
        <begin position="13"/>
        <end position="40"/>
    </location>
</feature>
<proteinExistence type="inferred from homology"/>
<dbReference type="HAMAP" id="MF_00503">
    <property type="entry name" value="Ribosomal_bL9"/>
    <property type="match status" value="1"/>
</dbReference>
<dbReference type="PROSITE" id="PS00651">
    <property type="entry name" value="RIBOSOMAL_L9"/>
    <property type="match status" value="1"/>
</dbReference>
<evidence type="ECO:0000256" key="5">
    <source>
        <dbReference type="ARBA" id="ARBA00023274"/>
    </source>
</evidence>
<comment type="similarity">
    <text evidence="1 7">Belongs to the bacterial ribosomal protein bL9 family.</text>
</comment>
<dbReference type="InterPro" id="IPR020594">
    <property type="entry name" value="Ribosomal_bL9_bac/chp"/>
</dbReference>
<gene>
    <name evidence="7 9" type="primary">rplI</name>
    <name evidence="9" type="ORF">ACH47G_26845</name>
</gene>
<dbReference type="InterPro" id="IPR020070">
    <property type="entry name" value="Ribosomal_bL9_N"/>
</dbReference>
<evidence type="ECO:0000256" key="3">
    <source>
        <dbReference type="ARBA" id="ARBA00022884"/>
    </source>
</evidence>
<dbReference type="InterPro" id="IPR000244">
    <property type="entry name" value="Ribosomal_bL9"/>
</dbReference>
<sequence length="150" mass="15822">MKLILTADVDNLGAPGDTVEVKDGYGRNYLLPRGLAIVASRGAQKQVEGIRRAQEARRVRDLDHANELKQAIENLESVSLAVKTAGTGKLFGSVTQSDVAAAVKAAGGPVVDKRSIELPKAHIKTTGKHGIAVHLHPDVVAKFDLTVTAA</sequence>
<keyword evidence="10" id="KW-1185">Reference proteome</keyword>
<dbReference type="SUPFAM" id="SSF55658">
    <property type="entry name" value="L9 N-domain-like"/>
    <property type="match status" value="1"/>
</dbReference>